<evidence type="ECO:0000256" key="1">
    <source>
        <dbReference type="ARBA" id="ARBA00022676"/>
    </source>
</evidence>
<dbReference type="EMBL" id="JAKXMK010000021">
    <property type="protein sequence ID" value="MCH6168753.1"/>
    <property type="molecule type" value="Genomic_DNA"/>
</dbReference>
<dbReference type="EC" id="2.4.-.-" evidence="5"/>
<reference evidence="5 6" key="1">
    <citation type="submission" date="2022-03" db="EMBL/GenBank/DDBJ databases">
        <title>Pseudonocardia alaer sp. nov., a novel actinomycete isolated from reed forest soil.</title>
        <authorList>
            <person name="Wang L."/>
        </authorList>
    </citation>
    <scope>NUCLEOTIDE SEQUENCE [LARGE SCALE GENOMIC DNA]</scope>
    <source>
        <strain evidence="5 6">Y-16303</strain>
    </source>
</reference>
<dbReference type="RefSeq" id="WP_241039402.1">
    <property type="nucleotide sequence ID" value="NZ_BAAAJF010000011.1"/>
</dbReference>
<proteinExistence type="predicted"/>
<accession>A0ABS9TJU0</accession>
<feature type="domain" description="Glycosyltransferase subfamily 4-like N-terminal" evidence="4">
    <location>
        <begin position="22"/>
        <end position="186"/>
    </location>
</feature>
<keyword evidence="1 5" id="KW-0328">Glycosyltransferase</keyword>
<protein>
    <submittedName>
        <fullName evidence="5">Glycosyltransferase</fullName>
        <ecNumber evidence="5">2.4.-.-</ecNumber>
    </submittedName>
</protein>
<evidence type="ECO:0000259" key="3">
    <source>
        <dbReference type="Pfam" id="PF00534"/>
    </source>
</evidence>
<dbReference type="PANTHER" id="PTHR45947:SF3">
    <property type="entry name" value="SULFOQUINOVOSYL TRANSFERASE SQD2"/>
    <property type="match status" value="1"/>
</dbReference>
<feature type="domain" description="Glycosyl transferase family 1" evidence="3">
    <location>
        <begin position="197"/>
        <end position="363"/>
    </location>
</feature>
<gene>
    <name evidence="5" type="ORF">MMF94_23925</name>
</gene>
<dbReference type="InterPro" id="IPR050194">
    <property type="entry name" value="Glycosyltransferase_grp1"/>
</dbReference>
<evidence type="ECO:0000259" key="4">
    <source>
        <dbReference type="Pfam" id="PF13579"/>
    </source>
</evidence>
<dbReference type="Proteomes" id="UP001299970">
    <property type="component" value="Unassembled WGS sequence"/>
</dbReference>
<evidence type="ECO:0000313" key="5">
    <source>
        <dbReference type="EMBL" id="MCH6168753.1"/>
    </source>
</evidence>
<dbReference type="SUPFAM" id="SSF53756">
    <property type="entry name" value="UDP-Glycosyltransferase/glycogen phosphorylase"/>
    <property type="match status" value="1"/>
</dbReference>
<evidence type="ECO:0000313" key="6">
    <source>
        <dbReference type="Proteomes" id="UP001299970"/>
    </source>
</evidence>
<dbReference type="Gene3D" id="3.40.50.2000">
    <property type="entry name" value="Glycogen Phosphorylase B"/>
    <property type="match status" value="2"/>
</dbReference>
<organism evidence="5 6">
    <name type="scientific">Pseudonocardia alaniniphila</name>
    <dbReference type="NCBI Taxonomy" id="75291"/>
    <lineage>
        <taxon>Bacteria</taxon>
        <taxon>Bacillati</taxon>
        <taxon>Actinomycetota</taxon>
        <taxon>Actinomycetes</taxon>
        <taxon>Pseudonocardiales</taxon>
        <taxon>Pseudonocardiaceae</taxon>
        <taxon>Pseudonocardia</taxon>
    </lineage>
</organism>
<dbReference type="PANTHER" id="PTHR45947">
    <property type="entry name" value="SULFOQUINOVOSYL TRANSFERASE SQD2"/>
    <property type="match status" value="1"/>
</dbReference>
<evidence type="ECO:0000256" key="2">
    <source>
        <dbReference type="ARBA" id="ARBA00022679"/>
    </source>
</evidence>
<dbReference type="Pfam" id="PF00534">
    <property type="entry name" value="Glycos_transf_1"/>
    <property type="match status" value="1"/>
</dbReference>
<dbReference type="GO" id="GO:0016757">
    <property type="term" value="F:glycosyltransferase activity"/>
    <property type="evidence" value="ECO:0007669"/>
    <property type="project" value="UniProtKB-KW"/>
</dbReference>
<sequence length="396" mass="42791">MPPPDKPMRILIGAETYPPDVNGAARFAERLATGLAGRGHDVHVVAPSPTGSRTRDTRDGVTVHGVRSHRYFMHAGFQVCMPWEAGPDTAELMDEINPDVVHTQAHMVVGRGIVKAAHRSGRPLVATNHLMPENLVAYSPIPRGLRRAFTTVAWKDLGNVFGRAHVVTAPTPRAVELLVRHAGLVDAIPVSCGIDAERYRSVQRIPGAVPTVLFVGRLDQEKRVDELIKAFAALPAELPAQLEIVGDGARREEWTALAQGLGVAGRVRFRGFVSEEELLDAYARAAVFCMPGVAELQSLVTLESMAAGLPVIAADAMALPHLVRPGRNGWLYTPGDVPELTTRLAALLADPAQRRRMGAASREIVAEHAIAATLNRFEGIYEHLLERDGLQIGQAA</sequence>
<keyword evidence="6" id="KW-1185">Reference proteome</keyword>
<comment type="caution">
    <text evidence="5">The sequence shown here is derived from an EMBL/GenBank/DDBJ whole genome shotgun (WGS) entry which is preliminary data.</text>
</comment>
<name>A0ABS9TJU0_9PSEU</name>
<dbReference type="InterPro" id="IPR028098">
    <property type="entry name" value="Glyco_trans_4-like_N"/>
</dbReference>
<dbReference type="InterPro" id="IPR001296">
    <property type="entry name" value="Glyco_trans_1"/>
</dbReference>
<keyword evidence="2 5" id="KW-0808">Transferase</keyword>
<dbReference type="Pfam" id="PF13579">
    <property type="entry name" value="Glyco_trans_4_4"/>
    <property type="match status" value="1"/>
</dbReference>